<protein>
    <submittedName>
        <fullName evidence="2">Uncharacterized protein</fullName>
    </submittedName>
</protein>
<organism evidence="2 3">
    <name type="scientific">Brassica carinata</name>
    <name type="common">Ethiopian mustard</name>
    <name type="synonym">Abyssinian cabbage</name>
    <dbReference type="NCBI Taxonomy" id="52824"/>
    <lineage>
        <taxon>Eukaryota</taxon>
        <taxon>Viridiplantae</taxon>
        <taxon>Streptophyta</taxon>
        <taxon>Embryophyta</taxon>
        <taxon>Tracheophyta</taxon>
        <taxon>Spermatophyta</taxon>
        <taxon>Magnoliopsida</taxon>
        <taxon>eudicotyledons</taxon>
        <taxon>Gunneridae</taxon>
        <taxon>Pentapetalae</taxon>
        <taxon>rosids</taxon>
        <taxon>malvids</taxon>
        <taxon>Brassicales</taxon>
        <taxon>Brassicaceae</taxon>
        <taxon>Brassiceae</taxon>
        <taxon>Brassica</taxon>
    </lineage>
</organism>
<accession>A0A8X7S341</accession>
<feature type="region of interest" description="Disordered" evidence="1">
    <location>
        <begin position="54"/>
        <end position="74"/>
    </location>
</feature>
<evidence type="ECO:0000256" key="1">
    <source>
        <dbReference type="SAM" id="MobiDB-lite"/>
    </source>
</evidence>
<keyword evidence="3" id="KW-1185">Reference proteome</keyword>
<dbReference type="OrthoDB" id="10647747at2759"/>
<sequence length="142" mass="16504">MHGEIREELKKMVQYWEDAAATWSEKMRLLKLKPTKKVKHFMDVTTDHPVVTSSLKCSATSPPEQRRARTAPDRRHHYTLLARKSLRCNRSNFSKKRPGFSYMQLLTRHVSFGTCGKHPFDRGRNGDVEACLVIRSWCGEET</sequence>
<reference evidence="2 3" key="1">
    <citation type="submission" date="2020-02" db="EMBL/GenBank/DDBJ databases">
        <authorList>
            <person name="Ma Q."/>
            <person name="Huang Y."/>
            <person name="Song X."/>
            <person name="Pei D."/>
        </authorList>
    </citation>
    <scope>NUCLEOTIDE SEQUENCE [LARGE SCALE GENOMIC DNA]</scope>
    <source>
        <strain evidence="2">Sxm20200214</strain>
        <tissue evidence="2">Leaf</tissue>
    </source>
</reference>
<dbReference type="EMBL" id="JAAMPC010000008">
    <property type="protein sequence ID" value="KAG2298957.1"/>
    <property type="molecule type" value="Genomic_DNA"/>
</dbReference>
<feature type="compositionally biased region" description="Basic and acidic residues" evidence="1">
    <location>
        <begin position="64"/>
        <end position="73"/>
    </location>
</feature>
<gene>
    <name evidence="2" type="ORF">Bca52824_035429</name>
</gene>
<feature type="compositionally biased region" description="Polar residues" evidence="1">
    <location>
        <begin position="54"/>
        <end position="63"/>
    </location>
</feature>
<evidence type="ECO:0000313" key="3">
    <source>
        <dbReference type="Proteomes" id="UP000886595"/>
    </source>
</evidence>
<dbReference type="AlphaFoldDB" id="A0A8X7S341"/>
<proteinExistence type="predicted"/>
<name>A0A8X7S341_BRACI</name>
<dbReference type="Proteomes" id="UP000886595">
    <property type="component" value="Unassembled WGS sequence"/>
</dbReference>
<evidence type="ECO:0000313" key="2">
    <source>
        <dbReference type="EMBL" id="KAG2298957.1"/>
    </source>
</evidence>
<comment type="caution">
    <text evidence="2">The sequence shown here is derived from an EMBL/GenBank/DDBJ whole genome shotgun (WGS) entry which is preliminary data.</text>
</comment>